<dbReference type="EMBL" id="WYET01000002">
    <property type="protein sequence ID" value="NVN17769.1"/>
    <property type="molecule type" value="Genomic_DNA"/>
</dbReference>
<keyword evidence="1" id="KW-0449">Lipoprotein</keyword>
<accession>A0A850NCZ7</accession>
<dbReference type="PROSITE" id="PS51257">
    <property type="entry name" value="PROKAR_LIPOPROTEIN"/>
    <property type="match status" value="1"/>
</dbReference>
<dbReference type="AlphaFoldDB" id="A0A850NCZ7"/>
<proteinExistence type="predicted"/>
<name>A0A850NCZ7_9FLAO</name>
<dbReference type="Gene3D" id="1.25.40.390">
    <property type="match status" value="2"/>
</dbReference>
<dbReference type="Proteomes" id="UP000558089">
    <property type="component" value="Unassembled WGS sequence"/>
</dbReference>
<keyword evidence="2" id="KW-1185">Reference proteome</keyword>
<protein>
    <submittedName>
        <fullName evidence="1">SusD/RagB family nutrient-binding outer membrane lipoprotein</fullName>
    </submittedName>
</protein>
<sequence length="563" mass="61753">MKIYIKQLVLAISSVGLLLSCESTELDLTTDPNAVSPDQATPDFYLNRVQEEFARFNDAFGTNGSEVTRIEYMGTRLYQQAYSPASQDAEWRFAYSSMFTDISAMNVLAEEANFKRHIGMGQVFQAFTAVTLVDFYGDVPYTSAIQGLDNLNPTADSGAAIYEAALGLLDDAIANFTTEDNTADPSNDYYYDGDWDNWVKLANSLKLKIYAQSRLVDGGAIDAFNAIIAGGDYITSVDEDFQFEWGTNVVNPDSRHPNYIDNYTPQGSADYMSNWLMNYMDNSKVENGVAIYEDSDPRIRYYYYRQSATTPGAIDSEGPNQQTLSCSVEPIPEHYVDGGFTFCYLPNGYWGRDHGDDDGTPPDGPLKTTYGVYPAGGEFDDSEFSAVDLGSGGGGAGIIPIFLAQTIDFLQAEIAYATGDIPGARAFLSDGVTKSIEKTMAFGALDADADLSLAPTSDDVDDYVAEVEALYDAAVGDEKLNLIAKEFWVALYGNGIDAYNFYRRTGYPNDLQANLEPEPGSFIRSFLYPAVYANNNSSVTQKSSVTVKVFWDNNPDSGFPLSN</sequence>
<dbReference type="SUPFAM" id="SSF48452">
    <property type="entry name" value="TPR-like"/>
    <property type="match status" value="1"/>
</dbReference>
<dbReference type="Pfam" id="PF12771">
    <property type="entry name" value="SusD-like_2"/>
    <property type="match status" value="2"/>
</dbReference>
<reference evidence="1 2" key="1">
    <citation type="submission" date="2020-01" db="EMBL/GenBank/DDBJ databases">
        <title>Draft Genome Analysis of Muricauda sp. HICW Isolated from coastal seawater of PR China.</title>
        <authorList>
            <person name="Chen M.-X."/>
        </authorList>
    </citation>
    <scope>NUCLEOTIDE SEQUENCE [LARGE SCALE GENOMIC DNA]</scope>
    <source>
        <strain evidence="1 2">HICW</strain>
    </source>
</reference>
<evidence type="ECO:0000313" key="2">
    <source>
        <dbReference type="Proteomes" id="UP000558089"/>
    </source>
</evidence>
<organism evidence="1 2">
    <name type="scientific">Flagellimonas chongwuensis</name>
    <dbReference type="NCBI Taxonomy" id="2697365"/>
    <lineage>
        <taxon>Bacteria</taxon>
        <taxon>Pseudomonadati</taxon>
        <taxon>Bacteroidota</taxon>
        <taxon>Flavobacteriia</taxon>
        <taxon>Flavobacteriales</taxon>
        <taxon>Flavobacteriaceae</taxon>
        <taxon>Flagellimonas</taxon>
    </lineage>
</organism>
<gene>
    <name evidence="1" type="ORF">GUA46_05390</name>
</gene>
<dbReference type="InterPro" id="IPR011990">
    <property type="entry name" value="TPR-like_helical_dom_sf"/>
</dbReference>
<comment type="caution">
    <text evidence="1">The sequence shown here is derived from an EMBL/GenBank/DDBJ whole genome shotgun (WGS) entry which is preliminary data.</text>
</comment>
<dbReference type="InterPro" id="IPR041662">
    <property type="entry name" value="SusD-like_2"/>
</dbReference>
<evidence type="ECO:0000313" key="1">
    <source>
        <dbReference type="EMBL" id="NVN17769.1"/>
    </source>
</evidence>
<dbReference type="RefSeq" id="WP_176619622.1">
    <property type="nucleotide sequence ID" value="NZ_WYET01000002.1"/>
</dbReference>